<evidence type="ECO:0000259" key="15">
    <source>
        <dbReference type="Pfam" id="PF19350"/>
    </source>
</evidence>
<name>A0A0X3UHZ8_9RHOB</name>
<evidence type="ECO:0000256" key="13">
    <source>
        <dbReference type="ARBA" id="ARBA00023180"/>
    </source>
</evidence>
<evidence type="ECO:0000256" key="12">
    <source>
        <dbReference type="ARBA" id="ARBA00023157"/>
    </source>
</evidence>
<dbReference type="GO" id="GO:0046872">
    <property type="term" value="F:metal ion binding"/>
    <property type="evidence" value="ECO:0007669"/>
    <property type="project" value="UniProtKB-KW"/>
</dbReference>
<dbReference type="AlphaFoldDB" id="A0A0X3UHZ8"/>
<dbReference type="InterPro" id="IPR003406">
    <property type="entry name" value="Glyco_trans_14"/>
</dbReference>
<dbReference type="Pfam" id="PF19350">
    <property type="entry name" value="DUF5928"/>
    <property type="match status" value="1"/>
</dbReference>
<evidence type="ECO:0000256" key="10">
    <source>
        <dbReference type="ARBA" id="ARBA00023034"/>
    </source>
</evidence>
<accession>A0A0X3UHZ8</accession>
<dbReference type="EMBL" id="LQBQ01000002">
    <property type="protein sequence ID" value="KUJ85380.1"/>
    <property type="molecule type" value="Genomic_DNA"/>
</dbReference>
<keyword evidence="7" id="KW-0256">Endoplasmic reticulum</keyword>
<comment type="subcellular location">
    <subcellularLocation>
        <location evidence="2">Endoplasmic reticulum membrane</location>
        <topology evidence="2">Single-pass type II membrane protein</topology>
    </subcellularLocation>
    <subcellularLocation>
        <location evidence="1">Golgi apparatus membrane</location>
        <topology evidence="1">Single-pass type II membrane protein</topology>
    </subcellularLocation>
</comment>
<evidence type="ECO:0000256" key="6">
    <source>
        <dbReference type="ARBA" id="ARBA00022723"/>
    </source>
</evidence>
<evidence type="ECO:0000256" key="1">
    <source>
        <dbReference type="ARBA" id="ARBA00004323"/>
    </source>
</evidence>
<keyword evidence="9" id="KW-1133">Transmembrane helix</keyword>
<evidence type="ECO:0000256" key="5">
    <source>
        <dbReference type="ARBA" id="ARBA00022692"/>
    </source>
</evidence>
<evidence type="ECO:0000256" key="8">
    <source>
        <dbReference type="ARBA" id="ARBA00022968"/>
    </source>
</evidence>
<evidence type="ECO:0000256" key="7">
    <source>
        <dbReference type="ARBA" id="ARBA00022824"/>
    </source>
</evidence>
<dbReference type="Pfam" id="PF02485">
    <property type="entry name" value="Branch"/>
    <property type="match status" value="1"/>
</dbReference>
<comment type="caution">
    <text evidence="16">The sequence shown here is derived from an EMBL/GenBank/DDBJ whole genome shotgun (WGS) entry which is preliminary data.</text>
</comment>
<keyword evidence="11" id="KW-0472">Membrane</keyword>
<evidence type="ECO:0000256" key="11">
    <source>
        <dbReference type="ARBA" id="ARBA00023136"/>
    </source>
</evidence>
<evidence type="ECO:0000313" key="17">
    <source>
        <dbReference type="Proteomes" id="UP000053791"/>
    </source>
</evidence>
<dbReference type="OrthoDB" id="7943907at2"/>
<dbReference type="RefSeq" id="WP_068344799.1">
    <property type="nucleotide sequence ID" value="NZ_LQBQ01000002.1"/>
</dbReference>
<keyword evidence="6" id="KW-0479">Metal-binding</keyword>
<evidence type="ECO:0000256" key="14">
    <source>
        <dbReference type="ARBA" id="ARBA00042865"/>
    </source>
</evidence>
<dbReference type="STRING" id="1685379.AVO45_16670"/>
<reference evidence="17" key="1">
    <citation type="submission" date="2015-12" db="EMBL/GenBank/DDBJ databases">
        <authorList>
            <person name="Zhang G."/>
            <person name="Stingl U."/>
        </authorList>
    </citation>
    <scope>NUCLEOTIDE SEQUENCE [LARGE SCALE GENOMIC DNA]</scope>
    <source>
        <strain evidence="17">ZGT118</strain>
    </source>
</reference>
<keyword evidence="17" id="KW-1185">Reference proteome</keyword>
<organism evidence="16 17">
    <name type="scientific">Ruegeria marisrubri</name>
    <dbReference type="NCBI Taxonomy" id="1685379"/>
    <lineage>
        <taxon>Bacteria</taxon>
        <taxon>Pseudomonadati</taxon>
        <taxon>Pseudomonadota</taxon>
        <taxon>Alphaproteobacteria</taxon>
        <taxon>Rhodobacterales</taxon>
        <taxon>Roseobacteraceae</taxon>
        <taxon>Ruegeria</taxon>
    </lineage>
</organism>
<dbReference type="GO" id="GO:0050650">
    <property type="term" value="P:chondroitin sulfate proteoglycan biosynthetic process"/>
    <property type="evidence" value="ECO:0007669"/>
    <property type="project" value="TreeGrafter"/>
</dbReference>
<dbReference type="PANTHER" id="PTHR46025:SF3">
    <property type="entry name" value="XYLOSYLTRANSFERASE OXT"/>
    <property type="match status" value="1"/>
</dbReference>
<evidence type="ECO:0000256" key="3">
    <source>
        <dbReference type="ARBA" id="ARBA00022676"/>
    </source>
</evidence>
<evidence type="ECO:0000256" key="9">
    <source>
        <dbReference type="ARBA" id="ARBA00022989"/>
    </source>
</evidence>
<sequence length="525" mass="61428">MAKIAYILLCHKNPDAIIAQAGQLTAAGDCMSIHFDARANPADYRRIRTELAGNPNVTFARKRVKCGWGEWSLVRASLNAIEAAVEAFPLATHFYMLSGDCMAIKTAQYVHRFLDENDKDFIESHDFFESNWIKTGLKKDRLIYRHFFNERNNPWWFYTSYNLQKRFGMARETPHDIQVMIGSQWWCLRRRTIERILEFTRARRDVMLFFLTTWIPDETFFQTLVRHLIPEREIENRTLTFLMFSDYGMPVTFYNDHYDMLLAQDFLFARKISPEALKLKERLGQLYAAEGIEFRVSNEGRNLYTFLTGRGRVGRRFAKRFWEAESTLGPRRELLLVVCKKWHVAKRLVDQIRRETDVPAVEYLFNEESAGLPDLGGIEKTLGKRTRHRRALVRMLFEHFETERLVLCLDPADLDLMQDLCSDRATTRLLEIECQYSDDYLVGHARRVGLAGEHTPTGTLDALLPTIRNDLAHEAERIRDADFSHYWLLRETAPWSENTEKIAEFLSVSEEQAARVMSIDYLFSD</sequence>
<evidence type="ECO:0000256" key="4">
    <source>
        <dbReference type="ARBA" id="ARBA00022679"/>
    </source>
</evidence>
<dbReference type="PANTHER" id="PTHR46025">
    <property type="entry name" value="XYLOSYLTRANSFERASE OXT"/>
    <property type="match status" value="1"/>
</dbReference>
<dbReference type="InterPro" id="IPR045972">
    <property type="entry name" value="DUF5928"/>
</dbReference>
<dbReference type="Proteomes" id="UP000053791">
    <property type="component" value="Unassembled WGS sequence"/>
</dbReference>
<proteinExistence type="predicted"/>
<keyword evidence="8" id="KW-0735">Signal-anchor</keyword>
<evidence type="ECO:0000313" key="16">
    <source>
        <dbReference type="EMBL" id="KUJ85380.1"/>
    </source>
</evidence>
<dbReference type="GO" id="GO:0016020">
    <property type="term" value="C:membrane"/>
    <property type="evidence" value="ECO:0007669"/>
    <property type="project" value="InterPro"/>
</dbReference>
<feature type="domain" description="DUF5928" evidence="15">
    <location>
        <begin position="270"/>
        <end position="525"/>
    </location>
</feature>
<gene>
    <name evidence="16" type="ORF">AVO45_16670</name>
</gene>
<keyword evidence="12" id="KW-1015">Disulfide bond</keyword>
<protein>
    <recommendedName>
        <fullName evidence="14">Peptide O-xylosyltransferase</fullName>
    </recommendedName>
</protein>
<keyword evidence="3" id="KW-0328">Glycosyltransferase</keyword>
<keyword evidence="13" id="KW-0325">Glycoprotein</keyword>
<dbReference type="GO" id="GO:0015012">
    <property type="term" value="P:heparan sulfate proteoglycan biosynthetic process"/>
    <property type="evidence" value="ECO:0007669"/>
    <property type="project" value="TreeGrafter"/>
</dbReference>
<keyword evidence="10" id="KW-0333">Golgi apparatus</keyword>
<evidence type="ECO:0000256" key="2">
    <source>
        <dbReference type="ARBA" id="ARBA00004648"/>
    </source>
</evidence>
<keyword evidence="5" id="KW-0812">Transmembrane</keyword>
<dbReference type="InterPro" id="IPR043538">
    <property type="entry name" value="XYLT"/>
</dbReference>
<dbReference type="GO" id="GO:0030158">
    <property type="term" value="F:protein xylosyltransferase activity"/>
    <property type="evidence" value="ECO:0007669"/>
    <property type="project" value="InterPro"/>
</dbReference>
<keyword evidence="4 16" id="KW-0808">Transferase</keyword>